<dbReference type="PANTHER" id="PTHR46922:SF4">
    <property type="entry name" value="DHHA1 DOMAIN PROTEIN"/>
    <property type="match status" value="1"/>
</dbReference>
<dbReference type="EMBL" id="MFLF01000017">
    <property type="protein sequence ID" value="OGG59296.1"/>
    <property type="molecule type" value="Genomic_DNA"/>
</dbReference>
<feature type="domain" description="DHHA1" evidence="1">
    <location>
        <begin position="233"/>
        <end position="280"/>
    </location>
</feature>
<name>A0A1F6DD12_9BACT</name>
<organism evidence="2 3">
    <name type="scientific">Candidatus Kaiserbacteria bacterium RIFCSPHIGHO2_02_FULL_50_50</name>
    <dbReference type="NCBI Taxonomy" id="1798492"/>
    <lineage>
        <taxon>Bacteria</taxon>
        <taxon>Candidatus Kaiseribacteriota</taxon>
    </lineage>
</organism>
<dbReference type="AlphaFoldDB" id="A0A1F6DD12"/>
<evidence type="ECO:0000313" key="3">
    <source>
        <dbReference type="Proteomes" id="UP000178794"/>
    </source>
</evidence>
<reference evidence="2 3" key="1">
    <citation type="journal article" date="2016" name="Nat. Commun.">
        <title>Thousands of microbial genomes shed light on interconnected biogeochemical processes in an aquifer system.</title>
        <authorList>
            <person name="Anantharaman K."/>
            <person name="Brown C.T."/>
            <person name="Hug L.A."/>
            <person name="Sharon I."/>
            <person name="Castelle C.J."/>
            <person name="Probst A.J."/>
            <person name="Thomas B.C."/>
            <person name="Singh A."/>
            <person name="Wilkins M.J."/>
            <person name="Karaoz U."/>
            <person name="Brodie E.L."/>
            <person name="Williams K.H."/>
            <person name="Hubbard S.S."/>
            <person name="Banfield J.F."/>
        </authorList>
    </citation>
    <scope>NUCLEOTIDE SEQUENCE [LARGE SCALE GENOMIC DNA]</scope>
</reference>
<dbReference type="SUPFAM" id="SSF64182">
    <property type="entry name" value="DHH phosphoesterases"/>
    <property type="match status" value="1"/>
</dbReference>
<dbReference type="PANTHER" id="PTHR46922">
    <property type="entry name" value="DHHA1 DOMAIN PROTEIN"/>
    <property type="match status" value="1"/>
</dbReference>
<evidence type="ECO:0000313" key="2">
    <source>
        <dbReference type="EMBL" id="OGG59296.1"/>
    </source>
</evidence>
<dbReference type="GO" id="GO:0003676">
    <property type="term" value="F:nucleic acid binding"/>
    <property type="evidence" value="ECO:0007669"/>
    <property type="project" value="InterPro"/>
</dbReference>
<gene>
    <name evidence="2" type="ORF">A3C89_03035</name>
</gene>
<proteinExistence type="predicted"/>
<dbReference type="Pfam" id="PF02272">
    <property type="entry name" value="DHHA1"/>
    <property type="match status" value="1"/>
</dbReference>
<comment type="caution">
    <text evidence="2">The sequence shown here is derived from an EMBL/GenBank/DDBJ whole genome shotgun (WGS) entry which is preliminary data.</text>
</comment>
<dbReference type="InterPro" id="IPR003156">
    <property type="entry name" value="DHHA1_dom"/>
</dbReference>
<accession>A0A1F6DD12</accession>
<sequence length="291" mass="33222">MSHHTYPPIETDIVVIYHANCYDGFGGAWAAWKKFGSSATYLPAKYGQHLPEDIDGREVYVIDFSYTEPLLLELEQRARRLVCIDHHKTAEAWVPKLKEYVFRLDHSGAYLAWQYFFPQEPVPKFVEYISESDIFKMTLPYAEEVIAYLHALPLTFESYENMRREIDDVTLFEQAIEKGKLLMTYRDKVLEVAMESVHTIELAGREIPAVNMCFPISEVSHGLHKVYELYPPIAMSYRLDDGIWKCSLRSDTSVDCSKIAEQFGGGGHPGAAGFAIPYEEGVFPFKIIKGA</sequence>
<dbReference type="Gene3D" id="3.10.310.30">
    <property type="match status" value="1"/>
</dbReference>
<dbReference type="InterPro" id="IPR038763">
    <property type="entry name" value="DHH_sf"/>
</dbReference>
<dbReference type="Proteomes" id="UP000178794">
    <property type="component" value="Unassembled WGS sequence"/>
</dbReference>
<protein>
    <recommendedName>
        <fullName evidence="1">DHHA1 domain-containing protein</fullName>
    </recommendedName>
</protein>
<evidence type="ECO:0000259" key="1">
    <source>
        <dbReference type="Pfam" id="PF02272"/>
    </source>
</evidence>